<name>A0A8S5LVD3_9CAUD</name>
<organism evidence="1">
    <name type="scientific">Podoviridae sp. ctc5632</name>
    <dbReference type="NCBI Taxonomy" id="2826565"/>
    <lineage>
        <taxon>Viruses</taxon>
        <taxon>Duplodnaviria</taxon>
        <taxon>Heunggongvirae</taxon>
        <taxon>Uroviricota</taxon>
        <taxon>Caudoviricetes</taxon>
    </lineage>
</organism>
<dbReference type="EMBL" id="BK014749">
    <property type="protein sequence ID" value="DAD73982.1"/>
    <property type="molecule type" value="Genomic_DNA"/>
</dbReference>
<evidence type="ECO:0000313" key="1">
    <source>
        <dbReference type="EMBL" id="DAD73982.1"/>
    </source>
</evidence>
<sequence>MTTTTTTATTEKLIAALEEKGFKHWTKGDKDRMYVDAEKLGLKVQKYGSGAVKRAEWDGEKISNRDGAAMLHAKTYLDLTDMSVHSDDSDLLAAAEAIIEEIRASLEEEEKKEGKEAAMSTTAAVTAMQELYQGISYDARMDYCTKEMAQSICRHTLAKEAEKRGIADQMMMNPATGSVSPLSDWICDYMELTPEEWGGHYFSDAGLVEVRRTADGGWEEVDG</sequence>
<accession>A0A8S5LVD3</accession>
<proteinExistence type="predicted"/>
<protein>
    <submittedName>
        <fullName evidence="1">Uncharacterized protein</fullName>
    </submittedName>
</protein>
<reference evidence="1" key="1">
    <citation type="journal article" date="2021" name="Proc. Natl. Acad. Sci. U.S.A.">
        <title>A Catalog of Tens of Thousands of Viruses from Human Metagenomes Reveals Hidden Associations with Chronic Diseases.</title>
        <authorList>
            <person name="Tisza M.J."/>
            <person name="Buck C.B."/>
        </authorList>
    </citation>
    <scope>NUCLEOTIDE SEQUENCE</scope>
    <source>
        <strain evidence="1">Ctc5632</strain>
    </source>
</reference>